<comment type="caution">
    <text evidence="1">The sequence shown here is derived from an EMBL/GenBank/DDBJ whole genome shotgun (WGS) entry which is preliminary data.</text>
</comment>
<accession>A0A0W8G430</accession>
<sequence length="100" mass="10670">MGAHAFHGGDGESFFDLEHGCFAPGARGLGPRIFHDSGEFPDWSPFFPKPLRTAGRTPESNHRAEECTRVRTGVSGCGHTAQNVAGTKITIQEAGPVTFS</sequence>
<gene>
    <name evidence="1" type="ORF">ASZ90_002344</name>
</gene>
<dbReference type="AlphaFoldDB" id="A0A0W8G430"/>
<name>A0A0W8G430_9ZZZZ</name>
<reference evidence="1" key="1">
    <citation type="journal article" date="2015" name="Proc. Natl. Acad. Sci. U.S.A.">
        <title>Networks of energetic and metabolic interactions define dynamics in microbial communities.</title>
        <authorList>
            <person name="Embree M."/>
            <person name="Liu J.K."/>
            <person name="Al-Bassam M.M."/>
            <person name="Zengler K."/>
        </authorList>
    </citation>
    <scope>NUCLEOTIDE SEQUENCE</scope>
</reference>
<dbReference type="EMBL" id="LNQE01000288">
    <property type="protein sequence ID" value="KUG27794.1"/>
    <property type="molecule type" value="Genomic_DNA"/>
</dbReference>
<proteinExistence type="predicted"/>
<evidence type="ECO:0000313" key="1">
    <source>
        <dbReference type="EMBL" id="KUG27794.1"/>
    </source>
</evidence>
<organism evidence="1">
    <name type="scientific">hydrocarbon metagenome</name>
    <dbReference type="NCBI Taxonomy" id="938273"/>
    <lineage>
        <taxon>unclassified sequences</taxon>
        <taxon>metagenomes</taxon>
        <taxon>ecological metagenomes</taxon>
    </lineage>
</organism>
<protein>
    <submittedName>
        <fullName evidence="1">Uncharacterized protein</fullName>
    </submittedName>
</protein>